<dbReference type="PROSITE" id="PS51318">
    <property type="entry name" value="TAT"/>
    <property type="match status" value="1"/>
</dbReference>
<dbReference type="InterPro" id="IPR006311">
    <property type="entry name" value="TAT_signal"/>
</dbReference>
<dbReference type="InterPro" id="IPR018711">
    <property type="entry name" value="NAGPA"/>
</dbReference>
<accession>A0A3S4UUI2</accession>
<evidence type="ECO:0000313" key="2">
    <source>
        <dbReference type="EMBL" id="VEH70127.1"/>
    </source>
</evidence>
<feature type="domain" description="Phosphodiester glycosidase" evidence="1">
    <location>
        <begin position="141"/>
        <end position="319"/>
    </location>
</feature>
<dbReference type="GeneID" id="64406886"/>
<gene>
    <name evidence="2" type="ORF">NCTC12967_01414</name>
</gene>
<evidence type="ECO:0000313" key="3">
    <source>
        <dbReference type="Proteomes" id="UP000273044"/>
    </source>
</evidence>
<protein>
    <submittedName>
        <fullName evidence="2">Exopolysaccharide biosynthesis protein related to N-acetylglucosamine-1-phosphodiester alpha-N-acetylglucosaminidase</fullName>
    </submittedName>
</protein>
<proteinExistence type="predicted"/>
<reference evidence="2 3" key="1">
    <citation type="submission" date="2018-12" db="EMBL/GenBank/DDBJ databases">
        <authorList>
            <consortium name="Pathogen Informatics"/>
        </authorList>
    </citation>
    <scope>NUCLEOTIDE SEQUENCE [LARGE SCALE GENOMIC DNA]</scope>
    <source>
        <strain evidence="2 3">NCTC12967</strain>
    </source>
</reference>
<evidence type="ECO:0000259" key="1">
    <source>
        <dbReference type="Pfam" id="PF09992"/>
    </source>
</evidence>
<dbReference type="Proteomes" id="UP000273044">
    <property type="component" value="Chromosome"/>
</dbReference>
<dbReference type="AlphaFoldDB" id="A0A3S4UUI2"/>
<name>A0A3S4UUI2_9ACTN</name>
<dbReference type="PANTHER" id="PTHR40446:SF2">
    <property type="entry name" value="N-ACETYLGLUCOSAMINE-1-PHOSPHODIESTER ALPHA-N-ACETYLGLUCOSAMINIDASE"/>
    <property type="match status" value="1"/>
</dbReference>
<dbReference type="EMBL" id="LR134406">
    <property type="protein sequence ID" value="VEH70127.1"/>
    <property type="molecule type" value="Genomic_DNA"/>
</dbReference>
<dbReference type="PANTHER" id="PTHR40446">
    <property type="entry name" value="N-ACETYLGLUCOSAMINE-1-PHOSPHODIESTER ALPHA-N-ACETYLGLUCOSAMINIDASE"/>
    <property type="match status" value="1"/>
</dbReference>
<sequence length="323" mass="33797">MTNSRPTPRLSRRTIITGAAGAVGLAAAGGTAWALDRYLIEHTDVTSASDYQGLPGTQASGTATATATSAGDGVIEGTTYTSSDRQITITPHSSGSGNSAKAWYVADVKLNDVTALRNAFAKNSFGTNIIEYPTAIAENVGALFAINGDYYGFRDTGIIIRDGVAFRDEPARQGLAIMRDGTMVSYDETGTNAAKLISDGAWQTLSFGPTLVDGGAVIEGIDTLEIDTNFGNHSIQGTQPRTGLGMIAANHFVFVVVDGRSAGYSNGITMTDFAQLFVDLGARVAYNLDGGGSTQMVFNGSLVNNPLGKNKERGTSDILWIGK</sequence>
<keyword evidence="3" id="KW-1185">Reference proteome</keyword>
<dbReference type="Pfam" id="PF09992">
    <property type="entry name" value="NAGPA"/>
    <property type="match status" value="1"/>
</dbReference>
<organism evidence="2 3">
    <name type="scientific">Arachnia propionica</name>
    <dbReference type="NCBI Taxonomy" id="1750"/>
    <lineage>
        <taxon>Bacteria</taxon>
        <taxon>Bacillati</taxon>
        <taxon>Actinomycetota</taxon>
        <taxon>Actinomycetes</taxon>
        <taxon>Propionibacteriales</taxon>
        <taxon>Propionibacteriaceae</taxon>
        <taxon>Arachnia</taxon>
    </lineage>
</organism>
<dbReference type="RefSeq" id="WP_061787009.1">
    <property type="nucleotide sequence ID" value="NZ_CP072386.1"/>
</dbReference>